<protein>
    <submittedName>
        <fullName evidence="1 3">Uncharacterized protein</fullName>
    </submittedName>
</protein>
<dbReference type="EMBL" id="UZAF01021372">
    <property type="protein sequence ID" value="VDO77620.1"/>
    <property type="molecule type" value="Genomic_DNA"/>
</dbReference>
<reference evidence="3" key="1">
    <citation type="submission" date="2017-02" db="UniProtKB">
        <authorList>
            <consortium name="WormBaseParasite"/>
        </authorList>
    </citation>
    <scope>IDENTIFICATION</scope>
</reference>
<name>A0A0N4X566_HAEPC</name>
<evidence type="ECO:0000313" key="3">
    <source>
        <dbReference type="WBParaSite" id="HPLM_0001950801-mRNA-1"/>
    </source>
</evidence>
<dbReference type="OrthoDB" id="10311504at2759"/>
<accession>A0A0N4X566</accession>
<organism evidence="3">
    <name type="scientific">Haemonchus placei</name>
    <name type="common">Barber's pole worm</name>
    <dbReference type="NCBI Taxonomy" id="6290"/>
    <lineage>
        <taxon>Eukaryota</taxon>
        <taxon>Metazoa</taxon>
        <taxon>Ecdysozoa</taxon>
        <taxon>Nematoda</taxon>
        <taxon>Chromadorea</taxon>
        <taxon>Rhabditida</taxon>
        <taxon>Rhabditina</taxon>
        <taxon>Rhabditomorpha</taxon>
        <taxon>Strongyloidea</taxon>
        <taxon>Trichostrongylidae</taxon>
        <taxon>Haemonchus</taxon>
    </lineage>
</organism>
<sequence length="44" mass="5068">MSLRDDESVMDVEGVSLDRETAVYKDHGHLQRPAKTNRRQSLLI</sequence>
<proteinExistence type="predicted"/>
<evidence type="ECO:0000313" key="1">
    <source>
        <dbReference type="EMBL" id="VDO77620.1"/>
    </source>
</evidence>
<dbReference type="WBParaSite" id="HPLM_0001950801-mRNA-1">
    <property type="protein sequence ID" value="HPLM_0001950801-mRNA-1"/>
    <property type="gene ID" value="HPLM_0001950801"/>
</dbReference>
<evidence type="ECO:0000313" key="2">
    <source>
        <dbReference type="Proteomes" id="UP000268014"/>
    </source>
</evidence>
<keyword evidence="2" id="KW-1185">Reference proteome</keyword>
<dbReference type="AlphaFoldDB" id="A0A0N4X566"/>
<dbReference type="Proteomes" id="UP000268014">
    <property type="component" value="Unassembled WGS sequence"/>
</dbReference>
<gene>
    <name evidence="1" type="ORF">HPLM_LOCUS19500</name>
</gene>
<reference evidence="1 2" key="2">
    <citation type="submission" date="2018-11" db="EMBL/GenBank/DDBJ databases">
        <authorList>
            <consortium name="Pathogen Informatics"/>
        </authorList>
    </citation>
    <scope>NUCLEOTIDE SEQUENCE [LARGE SCALE GENOMIC DNA]</scope>
    <source>
        <strain evidence="1 2">MHpl1</strain>
    </source>
</reference>